<comment type="caution">
    <text evidence="6">The sequence shown here is derived from an EMBL/GenBank/DDBJ whole genome shotgun (WGS) entry which is preliminary data.</text>
</comment>
<evidence type="ECO:0000313" key="5">
    <source>
        <dbReference type="EMBL" id="RLP80740.1"/>
    </source>
</evidence>
<organism evidence="6 7">
    <name type="scientific">Mycetocola lacteus</name>
    <dbReference type="NCBI Taxonomy" id="76637"/>
    <lineage>
        <taxon>Bacteria</taxon>
        <taxon>Bacillati</taxon>
        <taxon>Actinomycetota</taxon>
        <taxon>Actinomycetes</taxon>
        <taxon>Micrococcales</taxon>
        <taxon>Microbacteriaceae</taxon>
        <taxon>Mycetocola</taxon>
    </lineage>
</organism>
<dbReference type="PROSITE" id="PS50106">
    <property type="entry name" value="PDZ"/>
    <property type="match status" value="1"/>
</dbReference>
<dbReference type="InterPro" id="IPR014721">
    <property type="entry name" value="Ribsml_uS5_D2-typ_fold_subgr"/>
</dbReference>
<dbReference type="InterPro" id="IPR036034">
    <property type="entry name" value="PDZ_sf"/>
</dbReference>
<dbReference type="EMBL" id="RCUY01000001">
    <property type="protein sequence ID" value="RLP84525.1"/>
    <property type="molecule type" value="Genomic_DNA"/>
</dbReference>
<keyword evidence="2" id="KW-0472">Membrane</keyword>
<feature type="active site" evidence="1">
    <location>
        <position position="310"/>
    </location>
</feature>
<keyword evidence="1" id="KW-0720">Serine protease</keyword>
<evidence type="ECO:0000256" key="1">
    <source>
        <dbReference type="PROSITE-ProRule" id="PRU01122"/>
    </source>
</evidence>
<dbReference type="Gene3D" id="2.30.42.10">
    <property type="match status" value="1"/>
</dbReference>
<accession>A0A3L7AXA3</accession>
<dbReference type="SUPFAM" id="SSF50156">
    <property type="entry name" value="PDZ domain-like"/>
    <property type="match status" value="1"/>
</dbReference>
<dbReference type="PANTHER" id="PTHR10046">
    <property type="entry name" value="ATP DEPENDENT LON PROTEASE FAMILY MEMBER"/>
    <property type="match status" value="1"/>
</dbReference>
<feature type="domain" description="Lon proteolytic" evidence="4">
    <location>
        <begin position="260"/>
        <end position="358"/>
    </location>
</feature>
<dbReference type="GO" id="GO:0030163">
    <property type="term" value="P:protein catabolic process"/>
    <property type="evidence" value="ECO:0007669"/>
    <property type="project" value="InterPro"/>
</dbReference>
<dbReference type="GO" id="GO:0004252">
    <property type="term" value="F:serine-type endopeptidase activity"/>
    <property type="evidence" value="ECO:0007669"/>
    <property type="project" value="UniProtKB-UniRule"/>
</dbReference>
<dbReference type="EC" id="3.4.21.53" evidence="1"/>
<dbReference type="GO" id="GO:0006508">
    <property type="term" value="P:proteolysis"/>
    <property type="evidence" value="ECO:0007669"/>
    <property type="project" value="UniProtKB-KW"/>
</dbReference>
<evidence type="ECO:0000256" key="2">
    <source>
        <dbReference type="SAM" id="Phobius"/>
    </source>
</evidence>
<dbReference type="Pfam" id="PF05362">
    <property type="entry name" value="Lon_C"/>
    <property type="match status" value="1"/>
</dbReference>
<dbReference type="InterPro" id="IPR001478">
    <property type="entry name" value="PDZ"/>
</dbReference>
<dbReference type="Pfam" id="PF13180">
    <property type="entry name" value="PDZ_2"/>
    <property type="match status" value="1"/>
</dbReference>
<keyword evidence="7" id="KW-1185">Reference proteome</keyword>
<dbReference type="InterPro" id="IPR008269">
    <property type="entry name" value="Lon_proteolytic"/>
</dbReference>
<feature type="domain" description="PDZ" evidence="3">
    <location>
        <begin position="138"/>
        <end position="217"/>
    </location>
</feature>
<keyword evidence="1" id="KW-0378">Hydrolase</keyword>
<dbReference type="RefSeq" id="WP_121687010.1">
    <property type="nucleotide sequence ID" value="NZ_RCUY01000001.1"/>
</dbReference>
<name>A0A3L7AXA3_9MICO</name>
<dbReference type="PROSITE" id="PS51786">
    <property type="entry name" value="LON_PROTEOLYTIC"/>
    <property type="match status" value="1"/>
</dbReference>
<feature type="active site" evidence="1">
    <location>
        <position position="265"/>
    </location>
</feature>
<dbReference type="Proteomes" id="UP000269438">
    <property type="component" value="Unassembled WGS sequence"/>
</dbReference>
<comment type="similarity">
    <text evidence="1">Belongs to the peptidase S16 family.</text>
</comment>
<gene>
    <name evidence="6" type="ORF">D9V34_00540</name>
    <name evidence="5" type="ORF">D9V34_12835</name>
</gene>
<feature type="transmembrane region" description="Helical" evidence="2">
    <location>
        <begin position="24"/>
        <end position="46"/>
    </location>
</feature>
<dbReference type="EMBL" id="RCUY01000011">
    <property type="protein sequence ID" value="RLP80740.1"/>
    <property type="molecule type" value="Genomic_DNA"/>
</dbReference>
<dbReference type="SMART" id="SM00228">
    <property type="entry name" value="PDZ"/>
    <property type="match status" value="1"/>
</dbReference>
<dbReference type="Gene3D" id="3.30.230.10">
    <property type="match status" value="1"/>
</dbReference>
<proteinExistence type="inferred from homology"/>
<evidence type="ECO:0000313" key="6">
    <source>
        <dbReference type="EMBL" id="RLP84525.1"/>
    </source>
</evidence>
<evidence type="ECO:0000313" key="7">
    <source>
        <dbReference type="Proteomes" id="UP000269438"/>
    </source>
</evidence>
<evidence type="ECO:0000259" key="4">
    <source>
        <dbReference type="PROSITE" id="PS51786"/>
    </source>
</evidence>
<dbReference type="GO" id="GO:0005524">
    <property type="term" value="F:ATP binding"/>
    <property type="evidence" value="ECO:0007669"/>
    <property type="project" value="InterPro"/>
</dbReference>
<dbReference type="InterPro" id="IPR027065">
    <property type="entry name" value="Lon_Prtase"/>
</dbReference>
<dbReference type="SUPFAM" id="SSF54211">
    <property type="entry name" value="Ribosomal protein S5 domain 2-like"/>
    <property type="match status" value="1"/>
</dbReference>
<dbReference type="InterPro" id="IPR020568">
    <property type="entry name" value="Ribosomal_Su5_D2-typ_SF"/>
</dbReference>
<comment type="catalytic activity">
    <reaction evidence="1">
        <text>Hydrolysis of proteins in presence of ATP.</text>
        <dbReference type="EC" id="3.4.21.53"/>
    </reaction>
</comment>
<keyword evidence="1" id="KW-0645">Protease</keyword>
<keyword evidence="2" id="KW-0812">Transmembrane</keyword>
<protein>
    <recommendedName>
        <fullName evidence="1">endopeptidase La</fullName>
        <ecNumber evidence="1">3.4.21.53</ecNumber>
    </recommendedName>
</protein>
<evidence type="ECO:0000259" key="3">
    <source>
        <dbReference type="PROSITE" id="PS50106"/>
    </source>
</evidence>
<keyword evidence="2" id="KW-1133">Transmembrane helix</keyword>
<dbReference type="OrthoDB" id="2356897at2"/>
<reference evidence="6 7" key="1">
    <citation type="submission" date="2018-10" db="EMBL/GenBank/DDBJ databases">
        <authorList>
            <person name="Li J."/>
        </authorList>
    </citation>
    <scope>NUCLEOTIDE SEQUENCE [LARGE SCALE GENOMIC DNA]</scope>
    <source>
        <strain evidence="6 7">JCM 11654</strain>
    </source>
</reference>
<sequence length="371" mass="39482">MSLFEQPHAAQQSDPRARRRRTGWVFLLVAMGLLLILAFAPSTYLVQQPGPVENTLGTTMIKDKEVPIIEINGEQTHKTTGNLDLLTVQLLGDRERPATWLSVISSWFDRERTVVPIDEIYPAGVTTDQRNEQNQQLMVSSQQDAIAAALKHQGYAVPSHLRVTMIQGGAPADGKLKVGDEVVSVNGTPVDDLEGVQKLVKENGTEKALTMEVTRDGAPLKIDMTPTLATASDGSQRAVIGVGTGEVFDFPFEVKINLADIGGPSAGMMFALGIIDKLSGDDLTGGAHVAGTGTIDAAGTVGPIGGIRQKLYGAKNAGATYFLAPASNCDEVVGHVPDGLRVFSTEKLTDSLKVLDTIKNKGDLDALPTCK</sequence>
<dbReference type="GO" id="GO:0004176">
    <property type="term" value="F:ATP-dependent peptidase activity"/>
    <property type="evidence" value="ECO:0007669"/>
    <property type="project" value="UniProtKB-UniRule"/>
</dbReference>
<dbReference type="AlphaFoldDB" id="A0A3L7AXA3"/>